<dbReference type="PANTHER" id="PTHR14326">
    <property type="entry name" value="TARGETING PROTEIN FOR XKLP2"/>
    <property type="match status" value="1"/>
</dbReference>
<dbReference type="PANTHER" id="PTHR14326:SF44">
    <property type="entry name" value="TARGETING PROTEIN FOR XKLP2"/>
    <property type="match status" value="1"/>
</dbReference>
<dbReference type="STRING" id="456900.A0A151I7G0"/>
<feature type="compositionally biased region" description="Polar residues" evidence="5">
    <location>
        <begin position="404"/>
        <end position="430"/>
    </location>
</feature>
<proteinExistence type="inferred from homology"/>
<organism evidence="7 8">
    <name type="scientific">Cyphomyrmex costatus</name>
    <dbReference type="NCBI Taxonomy" id="456900"/>
    <lineage>
        <taxon>Eukaryota</taxon>
        <taxon>Metazoa</taxon>
        <taxon>Ecdysozoa</taxon>
        <taxon>Arthropoda</taxon>
        <taxon>Hexapoda</taxon>
        <taxon>Insecta</taxon>
        <taxon>Pterygota</taxon>
        <taxon>Neoptera</taxon>
        <taxon>Endopterygota</taxon>
        <taxon>Hymenoptera</taxon>
        <taxon>Apocrita</taxon>
        <taxon>Aculeata</taxon>
        <taxon>Formicoidea</taxon>
        <taxon>Formicidae</taxon>
        <taxon>Myrmicinae</taxon>
        <taxon>Cyphomyrmex</taxon>
    </lineage>
</organism>
<feature type="region of interest" description="Disordered" evidence="5">
    <location>
        <begin position="500"/>
        <end position="535"/>
    </location>
</feature>
<evidence type="ECO:0000313" key="8">
    <source>
        <dbReference type="Proteomes" id="UP000078542"/>
    </source>
</evidence>
<feature type="region of interest" description="Disordered" evidence="5">
    <location>
        <begin position="181"/>
        <end position="260"/>
    </location>
</feature>
<evidence type="ECO:0000256" key="4">
    <source>
        <dbReference type="ARBA" id="ARBA00023212"/>
    </source>
</evidence>
<feature type="compositionally biased region" description="Basic and acidic residues" evidence="5">
    <location>
        <begin position="500"/>
        <end position="512"/>
    </location>
</feature>
<comment type="subcellular location">
    <subcellularLocation>
        <location evidence="1">Cytoplasm</location>
        <location evidence="1">Cytoskeleton</location>
    </subcellularLocation>
</comment>
<evidence type="ECO:0000256" key="5">
    <source>
        <dbReference type="SAM" id="MobiDB-lite"/>
    </source>
</evidence>
<evidence type="ECO:0000256" key="3">
    <source>
        <dbReference type="ARBA" id="ARBA00022490"/>
    </source>
</evidence>
<dbReference type="AlphaFoldDB" id="A0A151I7G0"/>
<accession>A0A151I7G0</accession>
<dbReference type="OrthoDB" id="1684416at2759"/>
<keyword evidence="4" id="KW-0206">Cytoskeleton</keyword>
<dbReference type="KEGG" id="ccoa:108781788"/>
<feature type="region of interest" description="Disordered" evidence="5">
    <location>
        <begin position="404"/>
        <end position="436"/>
    </location>
</feature>
<feature type="compositionally biased region" description="Basic and acidic residues" evidence="5">
    <location>
        <begin position="189"/>
        <end position="258"/>
    </location>
</feature>
<name>A0A151I7G0_9HYME</name>
<dbReference type="GO" id="GO:0005874">
    <property type="term" value="C:microtubule"/>
    <property type="evidence" value="ECO:0007669"/>
    <property type="project" value="InterPro"/>
</dbReference>
<dbReference type="Pfam" id="PF06886">
    <property type="entry name" value="TPX2"/>
    <property type="match status" value="1"/>
</dbReference>
<dbReference type="EMBL" id="KQ978456">
    <property type="protein sequence ID" value="KYM93897.1"/>
    <property type="molecule type" value="Genomic_DNA"/>
</dbReference>
<evidence type="ECO:0000313" key="7">
    <source>
        <dbReference type="EMBL" id="KYM93897.1"/>
    </source>
</evidence>
<feature type="domain" description="TPX2 C-terminal" evidence="6">
    <location>
        <begin position="648"/>
        <end position="721"/>
    </location>
</feature>
<gene>
    <name evidence="7" type="ORF">ALC62_15509</name>
</gene>
<reference evidence="7 8" key="1">
    <citation type="submission" date="2016-03" db="EMBL/GenBank/DDBJ databases">
        <title>Cyphomyrmex costatus WGS genome.</title>
        <authorList>
            <person name="Nygaard S."/>
            <person name="Hu H."/>
            <person name="Boomsma J."/>
            <person name="Zhang G."/>
        </authorList>
    </citation>
    <scope>NUCLEOTIDE SEQUENCE [LARGE SCALE GENOMIC DNA]</scope>
    <source>
        <strain evidence="7">MS0001</strain>
        <tissue evidence="7">Whole body</tissue>
    </source>
</reference>
<sequence>MGDYLDLQAPQWVDFTETRSPIQMQDFFEKSHAMHEHIDNFCDTISENIENIQLMSNTDVICASTEVQADLEIIKSTPIKIASPKHELEETTYDQVFNDAMRQWELCSKPLKTRAALNKTTMQTVFTTPNMSKTVKLSKSIGCRSVPNKYIPSGQDSLQRSTKVKNICKLGTDMSVNAKGKSLSYTPLKQDENHTKNNLAKDSKNKKEKQDKEEDNKECNKKDIEKCNETGNKKYNEEDDKESQKESKESFDSKKENNQDEVDVMTKIGNQTQPLNKHSVLTWYNHRRSLPKRRMSVNKKFVSLAEAVSRYQNETPKRFHTRSNKANNITSIPLSKLTQNRLKPTIPISPALISKNRSRPVKVLSQEEREKLEMEEMKKHRIKANPIPSNVLRSSRVIKKPMTATDNSTIESNEKVSSTNLSQLNKSPLSNRDKASCGPKNVKLLVTNSSGLIVEREEVTFFGVPKDINATKNVTRIVPFSFEARNKDLQIKKKQRLKDLQEASKTKTEFHARPVPNFSKPPTPPAKQQQSAKKSILPCPFSFDDRDKRVSVKKEQLVKQLLEEDKRARVFRANPVPVFKPVMIRGRSKENLSAKNKNMKIVNEQVEDQENKEPNIDSFKAERKNIEKAKNTVGTIDKQKVPLKAYPFKLNTDKRAKERCEFNEKMRRKEMEEAAKRQEVEKKKLESEKLVKTELRKLTEVKARPMPLYKSPVIIKGTKKLTDPESPAFASKLKSKQT</sequence>
<dbReference type="GO" id="GO:0005819">
    <property type="term" value="C:spindle"/>
    <property type="evidence" value="ECO:0007669"/>
    <property type="project" value="InterPro"/>
</dbReference>
<dbReference type="InterPro" id="IPR027329">
    <property type="entry name" value="TPX2_C"/>
</dbReference>
<dbReference type="InterPro" id="IPR009675">
    <property type="entry name" value="TPX2_fam"/>
</dbReference>
<evidence type="ECO:0000256" key="1">
    <source>
        <dbReference type="ARBA" id="ARBA00004245"/>
    </source>
</evidence>
<keyword evidence="8" id="KW-1185">Reference proteome</keyword>
<protein>
    <submittedName>
        <fullName evidence="7">Targeting protein for Xklp2</fullName>
    </submittedName>
</protein>
<dbReference type="Proteomes" id="UP000078542">
    <property type="component" value="Unassembled WGS sequence"/>
</dbReference>
<keyword evidence="3" id="KW-0963">Cytoplasm</keyword>
<dbReference type="GO" id="GO:0060236">
    <property type="term" value="P:regulation of mitotic spindle organization"/>
    <property type="evidence" value="ECO:0007669"/>
    <property type="project" value="InterPro"/>
</dbReference>
<comment type="similarity">
    <text evidence="2">Belongs to the TPX2 family.</text>
</comment>
<evidence type="ECO:0000256" key="2">
    <source>
        <dbReference type="ARBA" id="ARBA00005885"/>
    </source>
</evidence>
<evidence type="ECO:0000259" key="6">
    <source>
        <dbReference type="Pfam" id="PF06886"/>
    </source>
</evidence>